<evidence type="ECO:0000313" key="15">
    <source>
        <dbReference type="EMBL" id="QIV21177.1"/>
    </source>
</evidence>
<evidence type="ECO:0000256" key="9">
    <source>
        <dbReference type="ARBA" id="ARBA00023075"/>
    </source>
</evidence>
<feature type="transmembrane region" description="Helical" evidence="14">
    <location>
        <begin position="294"/>
        <end position="311"/>
    </location>
</feature>
<dbReference type="HAMAP" id="MF_01350">
    <property type="entry name" value="NDH1_NuoH"/>
    <property type="match status" value="1"/>
</dbReference>
<dbReference type="PANTHER" id="PTHR11432:SF3">
    <property type="entry name" value="NADH-UBIQUINONE OXIDOREDUCTASE CHAIN 1"/>
    <property type="match status" value="1"/>
</dbReference>
<dbReference type="PROSITE" id="PS00667">
    <property type="entry name" value="COMPLEX1_ND1_1"/>
    <property type="match status" value="1"/>
</dbReference>
<gene>
    <name evidence="15" type="primary">ND1</name>
</gene>
<evidence type="ECO:0000256" key="3">
    <source>
        <dbReference type="ARBA" id="ARBA00010535"/>
    </source>
</evidence>
<comment type="catalytic activity">
    <reaction evidence="13">
        <text>a ubiquinone + NADH + 5 H(+)(in) = a ubiquinol + NAD(+) + 4 H(+)(out)</text>
        <dbReference type="Rhea" id="RHEA:29091"/>
        <dbReference type="Rhea" id="RHEA-COMP:9565"/>
        <dbReference type="Rhea" id="RHEA-COMP:9566"/>
        <dbReference type="ChEBI" id="CHEBI:15378"/>
        <dbReference type="ChEBI" id="CHEBI:16389"/>
        <dbReference type="ChEBI" id="CHEBI:17976"/>
        <dbReference type="ChEBI" id="CHEBI:57540"/>
        <dbReference type="ChEBI" id="CHEBI:57945"/>
        <dbReference type="EC" id="7.1.1.2"/>
    </reaction>
</comment>
<evidence type="ECO:0000256" key="6">
    <source>
        <dbReference type="ARBA" id="ARBA00022692"/>
    </source>
</evidence>
<evidence type="ECO:0000256" key="7">
    <source>
        <dbReference type="ARBA" id="ARBA00022792"/>
    </source>
</evidence>
<geneLocation type="mitochondrion" evidence="15"/>
<evidence type="ECO:0000256" key="4">
    <source>
        <dbReference type="ARBA" id="ARBA00021009"/>
    </source>
</evidence>
<evidence type="ECO:0000256" key="2">
    <source>
        <dbReference type="ARBA" id="ARBA00004448"/>
    </source>
</evidence>
<dbReference type="Pfam" id="PF00146">
    <property type="entry name" value="NADHdh"/>
    <property type="match status" value="1"/>
</dbReference>
<name>A0A6M3HVI3_9HYME</name>
<organism evidence="15">
    <name type="scientific">Trichopria drosophilae</name>
    <dbReference type="NCBI Taxonomy" id="1507179"/>
    <lineage>
        <taxon>Eukaryota</taxon>
        <taxon>Metazoa</taxon>
        <taxon>Ecdysozoa</taxon>
        <taxon>Arthropoda</taxon>
        <taxon>Hexapoda</taxon>
        <taxon>Insecta</taxon>
        <taxon>Pterygota</taxon>
        <taxon>Neoptera</taxon>
        <taxon>Endopterygota</taxon>
        <taxon>Hymenoptera</taxon>
        <taxon>Apocrita</taxon>
        <taxon>Proctotrupomorpha</taxon>
        <taxon>Diaprioidea</taxon>
        <taxon>Diapriidae</taxon>
        <taxon>Diapriinae</taxon>
        <taxon>Trichopria</taxon>
    </lineage>
</organism>
<dbReference type="EC" id="7.1.1.2" evidence="13"/>
<dbReference type="InterPro" id="IPR018086">
    <property type="entry name" value="NADH_UbQ_OxRdtase_su1_CS"/>
</dbReference>
<dbReference type="GO" id="GO:0003954">
    <property type="term" value="F:NADH dehydrogenase activity"/>
    <property type="evidence" value="ECO:0007669"/>
    <property type="project" value="TreeGrafter"/>
</dbReference>
<keyword evidence="12" id="KW-0520">NAD</keyword>
<comment type="similarity">
    <text evidence="3 12">Belongs to the complex I subunit 1 family.</text>
</comment>
<dbReference type="CTD" id="4535"/>
<dbReference type="PROSITE" id="PS00668">
    <property type="entry name" value="COMPLEX1_ND1_2"/>
    <property type="match status" value="1"/>
</dbReference>
<proteinExistence type="inferred from homology"/>
<dbReference type="GO" id="GO:0008137">
    <property type="term" value="F:NADH dehydrogenase (ubiquinone) activity"/>
    <property type="evidence" value="ECO:0007669"/>
    <property type="project" value="UniProtKB-EC"/>
</dbReference>
<dbReference type="InterPro" id="IPR001694">
    <property type="entry name" value="NADH_UbQ_OxRdtase_su1/FPO"/>
</dbReference>
<evidence type="ECO:0000256" key="12">
    <source>
        <dbReference type="RuleBase" id="RU000471"/>
    </source>
</evidence>
<feature type="transmembrane region" description="Helical" evidence="14">
    <location>
        <begin position="107"/>
        <end position="127"/>
    </location>
</feature>
<evidence type="ECO:0000256" key="8">
    <source>
        <dbReference type="ARBA" id="ARBA00022989"/>
    </source>
</evidence>
<keyword evidence="10 13" id="KW-0496">Mitochondrion</keyword>
<reference evidence="15" key="1">
    <citation type="submission" date="2020-01" db="EMBL/GenBank/DDBJ databases">
        <title>The mitochondrial genome of Trichopria drosophilae (Hymenoptera Diapriidae).</title>
        <authorList>
            <person name="Zhang X."/>
            <person name="Zhu J."/>
            <person name="Pan Z."/>
        </authorList>
    </citation>
    <scope>NUCLEOTIDE SEQUENCE</scope>
</reference>
<protein>
    <recommendedName>
        <fullName evidence="4 13">NADH-ubiquinone oxidoreductase chain 1</fullName>
        <ecNumber evidence="13">7.1.1.2</ecNumber>
    </recommendedName>
</protein>
<evidence type="ECO:0000256" key="13">
    <source>
        <dbReference type="RuleBase" id="RU000473"/>
    </source>
</evidence>
<dbReference type="RefSeq" id="YP_009827237.1">
    <property type="nucleotide sequence ID" value="NC_048491.1"/>
</dbReference>
<feature type="transmembrane region" description="Helical" evidence="14">
    <location>
        <begin position="175"/>
        <end position="198"/>
    </location>
</feature>
<feature type="transmembrane region" description="Helical" evidence="14">
    <location>
        <begin position="254"/>
        <end position="273"/>
    </location>
</feature>
<comment type="function">
    <text evidence="1">Core subunit of the mitochondrial membrane respiratory chain NADH dehydrogenase (Complex I) that is believed to belong to the minimal assembly required for catalysis. Complex I functions in the transfer of electrons from NADH to the respiratory chain. The immediate electron acceptor for the enzyme is believed to be ubiquinone.</text>
</comment>
<dbReference type="AlphaFoldDB" id="A0A6M3HVI3"/>
<feature type="transmembrane region" description="Helical" evidence="14">
    <location>
        <begin position="219"/>
        <end position="242"/>
    </location>
</feature>
<sequence>MYLLNYLIIMILQIIFVLMSIAFITLLERKFLSYIQLRKGPNKVGFIGIIQPINDAIKLFSKEMIIILKSNYYYYYFIPLLGMLIMMMLWMSIYFKSNMFYMEMSMIYILCWMSMSIYFLMICGWSSNSIYSLLGSIRSISQTISYEVSMILIMMSLFFFIESFSFNMMNLFQMYLWNIMFMFPLSLMFYISILAELNRTPFDLSEGESELISGFNIEYMSSLFAMIFLSEYGNIMFMMYLFNNMFFGKNNIILFYYMYMFMIFLIIWIRGTFPRIRYDNLMFLIWKKFLPMSLNYLIMMNFIKMMFMLMLN</sequence>
<evidence type="ECO:0000256" key="11">
    <source>
        <dbReference type="ARBA" id="ARBA00023136"/>
    </source>
</evidence>
<feature type="transmembrane region" description="Helical" evidence="14">
    <location>
        <begin position="6"/>
        <end position="27"/>
    </location>
</feature>
<evidence type="ECO:0000256" key="14">
    <source>
        <dbReference type="SAM" id="Phobius"/>
    </source>
</evidence>
<dbReference type="GeneID" id="55290098"/>
<keyword evidence="11 14" id="KW-0472">Membrane</keyword>
<keyword evidence="5" id="KW-0813">Transport</keyword>
<keyword evidence="8 14" id="KW-1133">Transmembrane helix</keyword>
<evidence type="ECO:0000256" key="1">
    <source>
        <dbReference type="ARBA" id="ARBA00003257"/>
    </source>
</evidence>
<dbReference type="GO" id="GO:0005743">
    <property type="term" value="C:mitochondrial inner membrane"/>
    <property type="evidence" value="ECO:0007669"/>
    <property type="project" value="UniProtKB-SubCell"/>
</dbReference>
<comment type="subcellular location">
    <subcellularLocation>
        <location evidence="2 12">Mitochondrion inner membrane</location>
        <topology evidence="2 12">Multi-pass membrane protein</topology>
    </subcellularLocation>
</comment>
<keyword evidence="6 12" id="KW-0812">Transmembrane</keyword>
<keyword evidence="9 13" id="KW-0830">Ubiquinone</keyword>
<dbReference type="EMBL" id="MN966974">
    <property type="protein sequence ID" value="QIV21177.1"/>
    <property type="molecule type" value="Genomic_DNA"/>
</dbReference>
<dbReference type="GO" id="GO:0009060">
    <property type="term" value="P:aerobic respiration"/>
    <property type="evidence" value="ECO:0007669"/>
    <property type="project" value="TreeGrafter"/>
</dbReference>
<feature type="transmembrane region" description="Helical" evidence="14">
    <location>
        <begin position="148"/>
        <end position="169"/>
    </location>
</feature>
<evidence type="ECO:0000256" key="5">
    <source>
        <dbReference type="ARBA" id="ARBA00022448"/>
    </source>
</evidence>
<evidence type="ECO:0000256" key="10">
    <source>
        <dbReference type="ARBA" id="ARBA00023128"/>
    </source>
</evidence>
<feature type="transmembrane region" description="Helical" evidence="14">
    <location>
        <begin position="72"/>
        <end position="95"/>
    </location>
</feature>
<dbReference type="PANTHER" id="PTHR11432">
    <property type="entry name" value="NADH DEHYDROGENASE SUBUNIT 1"/>
    <property type="match status" value="1"/>
</dbReference>
<keyword evidence="7" id="KW-0999">Mitochondrion inner membrane</keyword>
<accession>A0A6M3HVI3</accession>